<dbReference type="EMBL" id="LMVM01000002">
    <property type="protein sequence ID" value="PAV05721.1"/>
    <property type="molecule type" value="Genomic_DNA"/>
</dbReference>
<dbReference type="AlphaFoldDB" id="A0A2A2H8D9"/>
<evidence type="ECO:0000313" key="2">
    <source>
        <dbReference type="EMBL" id="PAV05721.1"/>
    </source>
</evidence>
<feature type="region of interest" description="Disordered" evidence="1">
    <location>
        <begin position="135"/>
        <end position="173"/>
    </location>
</feature>
<proteinExistence type="predicted"/>
<protein>
    <submittedName>
        <fullName evidence="2">Uncharacterized protein</fullName>
    </submittedName>
</protein>
<keyword evidence="3" id="KW-1185">Reference proteome</keyword>
<evidence type="ECO:0000313" key="3">
    <source>
        <dbReference type="Proteomes" id="UP000217784"/>
    </source>
</evidence>
<organism evidence="2 3">
    <name type="scientific">Methanobacterium bryantii</name>
    <dbReference type="NCBI Taxonomy" id="2161"/>
    <lineage>
        <taxon>Archaea</taxon>
        <taxon>Methanobacteriati</taxon>
        <taxon>Methanobacteriota</taxon>
        <taxon>Methanomada group</taxon>
        <taxon>Methanobacteria</taxon>
        <taxon>Methanobacteriales</taxon>
        <taxon>Methanobacteriaceae</taxon>
        <taxon>Methanobacterium</taxon>
    </lineage>
</organism>
<evidence type="ECO:0000256" key="1">
    <source>
        <dbReference type="SAM" id="MobiDB-lite"/>
    </source>
</evidence>
<dbReference type="RefSeq" id="WP_069583067.1">
    <property type="nucleotide sequence ID" value="NZ_LMVM01000002.1"/>
</dbReference>
<accession>A0A2A2H8D9</accession>
<name>A0A2A2H8D9_METBR</name>
<dbReference type="Pfam" id="PF04404">
    <property type="entry name" value="ERF"/>
    <property type="match status" value="1"/>
</dbReference>
<feature type="compositionally biased region" description="Low complexity" evidence="1">
    <location>
        <begin position="158"/>
        <end position="169"/>
    </location>
</feature>
<comment type="caution">
    <text evidence="2">The sequence shown here is derived from an EMBL/GenBank/DDBJ whole genome shotgun (WGS) entry which is preliminary data.</text>
</comment>
<sequence length="245" mass="26913">MEDGSTSIENVAVTQDIVGINLVKALCKVQEEITNPIAEATNPFFKSKYATLSSILNLVRPLLSKNGLYLYQNAGNDENYVYIETKLIHTSGEYLQSSRLYLKPDKKTPQGIGSTITYGRRYQLAAVLGICDQDDDDGNAAESGESQQKQAPKKPKSTPKTSGTPKSSTLNNGQILNDSVIQKLKSKNKYLDEAISTLSSGDKAITKTNVLKELVEMRDANEFSTESKENLELFTTAKKDLGFKS</sequence>
<dbReference type="InterPro" id="IPR007499">
    <property type="entry name" value="ERF_bacteria_virus"/>
</dbReference>
<gene>
    <name evidence="2" type="ORF">ASJ80_08290</name>
</gene>
<reference evidence="2 3" key="1">
    <citation type="journal article" date="2017" name="BMC Genomics">
        <title>Genomic analysis of methanogenic archaea reveals a shift towards energy conservation.</title>
        <authorList>
            <person name="Gilmore S.P."/>
            <person name="Henske J.K."/>
            <person name="Sexton J.A."/>
            <person name="Solomon K.V."/>
            <person name="Seppala S."/>
            <person name="Yoo J.I."/>
            <person name="Huyett L.M."/>
            <person name="Pressman A."/>
            <person name="Cogan J.Z."/>
            <person name="Kivenson V."/>
            <person name="Peng X."/>
            <person name="Tan Y."/>
            <person name="Valentine D.L."/>
            <person name="O'Malley M.A."/>
        </authorList>
    </citation>
    <scope>NUCLEOTIDE SEQUENCE [LARGE SCALE GENOMIC DNA]</scope>
    <source>
        <strain evidence="2 3">M.o.H.</strain>
    </source>
</reference>
<dbReference type="Proteomes" id="UP000217784">
    <property type="component" value="Unassembled WGS sequence"/>
</dbReference>